<evidence type="ECO:0000259" key="1">
    <source>
        <dbReference type="Pfam" id="PF00027"/>
    </source>
</evidence>
<accession>A0ABU3DWE4</accession>
<proteinExistence type="predicted"/>
<sequence>MFEFLHQKVNETIKITNEEFEFAKTLFIPKKLRKKRFLLQDGDVCLYTTFVERGLLRSFTIDDKGNEHILQFGLQGWWVGDLYSFLTEEPSEYNIEALEDSELLLITKSSWDLLLDEVPAFERYFRTLIQNNLIATQRRLMGTMSTTAEERYHKLLRDFPDISQRVPQHMIASYIGVTRETLSRLRSQMVSGN</sequence>
<feature type="domain" description="Cyclic nucleotide-binding" evidence="1">
    <location>
        <begin position="30"/>
        <end position="115"/>
    </location>
</feature>
<keyword evidence="3" id="KW-1185">Reference proteome</keyword>
<evidence type="ECO:0000313" key="2">
    <source>
        <dbReference type="EMBL" id="MDT0688037.1"/>
    </source>
</evidence>
<dbReference type="InterPro" id="IPR018490">
    <property type="entry name" value="cNMP-bd_dom_sf"/>
</dbReference>
<name>A0ABU3DWE4_9FLAO</name>
<dbReference type="RefSeq" id="WP_311501300.1">
    <property type="nucleotide sequence ID" value="NZ_JAVRHN010000017.1"/>
</dbReference>
<dbReference type="Pfam" id="PF00027">
    <property type="entry name" value="cNMP_binding"/>
    <property type="match status" value="1"/>
</dbReference>
<dbReference type="Proteomes" id="UP001253848">
    <property type="component" value="Unassembled WGS sequence"/>
</dbReference>
<protein>
    <submittedName>
        <fullName evidence="2">Crp/Fnr family transcriptional regulator</fullName>
    </submittedName>
</protein>
<dbReference type="Gene3D" id="2.60.120.10">
    <property type="entry name" value="Jelly Rolls"/>
    <property type="match status" value="1"/>
</dbReference>
<reference evidence="2 3" key="1">
    <citation type="submission" date="2023-09" db="EMBL/GenBank/DDBJ databases">
        <authorList>
            <person name="Rey-Velasco X."/>
        </authorList>
    </citation>
    <scope>NUCLEOTIDE SEQUENCE [LARGE SCALE GENOMIC DNA]</scope>
    <source>
        <strain evidence="2 3">F225</strain>
    </source>
</reference>
<organism evidence="2 3">
    <name type="scientific">Autumnicola psychrophila</name>
    <dbReference type="NCBI Taxonomy" id="3075592"/>
    <lineage>
        <taxon>Bacteria</taxon>
        <taxon>Pseudomonadati</taxon>
        <taxon>Bacteroidota</taxon>
        <taxon>Flavobacteriia</taxon>
        <taxon>Flavobacteriales</taxon>
        <taxon>Flavobacteriaceae</taxon>
        <taxon>Autumnicola</taxon>
    </lineage>
</organism>
<evidence type="ECO:0000313" key="3">
    <source>
        <dbReference type="Proteomes" id="UP001253848"/>
    </source>
</evidence>
<dbReference type="InterPro" id="IPR000595">
    <property type="entry name" value="cNMP-bd_dom"/>
</dbReference>
<dbReference type="InterPro" id="IPR014710">
    <property type="entry name" value="RmlC-like_jellyroll"/>
</dbReference>
<gene>
    <name evidence="2" type="ORF">RM541_16850</name>
</gene>
<dbReference type="CDD" id="cd00038">
    <property type="entry name" value="CAP_ED"/>
    <property type="match status" value="1"/>
</dbReference>
<comment type="caution">
    <text evidence="2">The sequence shown here is derived from an EMBL/GenBank/DDBJ whole genome shotgun (WGS) entry which is preliminary data.</text>
</comment>
<dbReference type="EMBL" id="JAVRHN010000017">
    <property type="protein sequence ID" value="MDT0688037.1"/>
    <property type="molecule type" value="Genomic_DNA"/>
</dbReference>
<dbReference type="SUPFAM" id="SSF51206">
    <property type="entry name" value="cAMP-binding domain-like"/>
    <property type="match status" value="1"/>
</dbReference>